<dbReference type="EC" id="2.3.1.-" evidence="10"/>
<evidence type="ECO:0000256" key="10">
    <source>
        <dbReference type="HAMAP-Rule" id="MF_03211"/>
    </source>
</evidence>
<organism evidence="16 17">
    <name type="scientific">Psophocarpus tetragonolobus</name>
    <name type="common">Winged bean</name>
    <name type="synonym">Dolichos tetragonolobus</name>
    <dbReference type="NCBI Taxonomy" id="3891"/>
    <lineage>
        <taxon>Eukaryota</taxon>
        <taxon>Viridiplantae</taxon>
        <taxon>Streptophyta</taxon>
        <taxon>Embryophyta</taxon>
        <taxon>Tracheophyta</taxon>
        <taxon>Spermatophyta</taxon>
        <taxon>Magnoliopsida</taxon>
        <taxon>eudicotyledons</taxon>
        <taxon>Gunneridae</taxon>
        <taxon>Pentapetalae</taxon>
        <taxon>rosids</taxon>
        <taxon>fabids</taxon>
        <taxon>Fabales</taxon>
        <taxon>Fabaceae</taxon>
        <taxon>Papilionoideae</taxon>
        <taxon>50 kb inversion clade</taxon>
        <taxon>NPAAA clade</taxon>
        <taxon>indigoferoid/millettioid clade</taxon>
        <taxon>Phaseoleae</taxon>
        <taxon>Psophocarpus</taxon>
    </lineage>
</organism>
<accession>A0AAN9XMF0</accession>
<dbReference type="GO" id="GO:1990883">
    <property type="term" value="F:18S rRNA cytidine N-acetyltransferase activity"/>
    <property type="evidence" value="ECO:0007669"/>
    <property type="project" value="TreeGrafter"/>
</dbReference>
<gene>
    <name evidence="16" type="ORF">VNO78_10641</name>
</gene>
<evidence type="ECO:0000256" key="5">
    <source>
        <dbReference type="ARBA" id="ARBA00022741"/>
    </source>
</evidence>
<evidence type="ECO:0000259" key="12">
    <source>
        <dbReference type="Pfam" id="PF05127"/>
    </source>
</evidence>
<comment type="caution">
    <text evidence="16">The sequence shown here is derived from an EMBL/GenBank/DDBJ whole genome shotgun (WGS) entry which is preliminary data.</text>
</comment>
<dbReference type="InterPro" id="IPR033688">
    <property type="entry name" value="NAT10"/>
</dbReference>
<dbReference type="FunFam" id="3.40.50.300:FF:002218">
    <property type="entry name" value="tRNA(Met) cytidine acetyltransferase TmcA"/>
    <property type="match status" value="1"/>
</dbReference>
<dbReference type="InterPro" id="IPR007807">
    <property type="entry name" value="TcmA/NAT10_helicase"/>
</dbReference>
<evidence type="ECO:0000259" key="15">
    <source>
        <dbReference type="Pfam" id="PF13725"/>
    </source>
</evidence>
<keyword evidence="5 10" id="KW-0547">Nucleotide-binding</keyword>
<dbReference type="InterPro" id="IPR027417">
    <property type="entry name" value="P-loop_NTPase"/>
</dbReference>
<dbReference type="Gene3D" id="3.40.50.300">
    <property type="entry name" value="P-loop containing nucleotide triphosphate hydrolases"/>
    <property type="match status" value="1"/>
</dbReference>
<evidence type="ECO:0000256" key="8">
    <source>
        <dbReference type="ARBA" id="ARBA00023315"/>
    </source>
</evidence>
<keyword evidence="2 10" id="KW-0698">rRNA processing</keyword>
<comment type="catalytic activity">
    <reaction evidence="10">
        <text>a cytidine in 18S rRNA + acetyl-CoA + ATP + H2O = an N(4)-acetylcytidine in 18S rRNA + ADP + phosphate + CoA + H(+)</text>
        <dbReference type="Rhea" id="RHEA:51424"/>
        <dbReference type="Rhea" id="RHEA-COMP:13575"/>
        <dbReference type="Rhea" id="RHEA-COMP:13576"/>
        <dbReference type="ChEBI" id="CHEBI:15377"/>
        <dbReference type="ChEBI" id="CHEBI:15378"/>
        <dbReference type="ChEBI" id="CHEBI:30616"/>
        <dbReference type="ChEBI" id="CHEBI:43474"/>
        <dbReference type="ChEBI" id="CHEBI:57287"/>
        <dbReference type="ChEBI" id="CHEBI:57288"/>
        <dbReference type="ChEBI" id="CHEBI:74900"/>
        <dbReference type="ChEBI" id="CHEBI:82748"/>
        <dbReference type="ChEBI" id="CHEBI:456216"/>
    </reaction>
</comment>
<evidence type="ECO:0000256" key="6">
    <source>
        <dbReference type="ARBA" id="ARBA00022840"/>
    </source>
</evidence>
<evidence type="ECO:0000256" key="3">
    <source>
        <dbReference type="ARBA" id="ARBA00022679"/>
    </source>
</evidence>
<evidence type="ECO:0000259" key="14">
    <source>
        <dbReference type="Pfam" id="PF13718"/>
    </source>
</evidence>
<feature type="binding site" evidence="10">
    <location>
        <begin position="671"/>
        <end position="677"/>
    </location>
    <ligand>
        <name>acetyl-CoA</name>
        <dbReference type="ChEBI" id="CHEBI:57288"/>
    </ligand>
</feature>
<keyword evidence="6 10" id="KW-0067">ATP-binding</keyword>
<evidence type="ECO:0000313" key="16">
    <source>
        <dbReference type="EMBL" id="KAK7399458.1"/>
    </source>
</evidence>
<dbReference type="AlphaFoldDB" id="A0AAN9XMF0"/>
<keyword evidence="4 10" id="KW-0819">tRNA processing</keyword>
<dbReference type="GO" id="GO:0005524">
    <property type="term" value="F:ATP binding"/>
    <property type="evidence" value="ECO:0007669"/>
    <property type="project" value="UniProtKB-UniRule"/>
</dbReference>
<evidence type="ECO:0000256" key="11">
    <source>
        <dbReference type="SAM" id="MobiDB-lite"/>
    </source>
</evidence>
<dbReference type="GO" id="GO:0005730">
    <property type="term" value="C:nucleolus"/>
    <property type="evidence" value="ECO:0007669"/>
    <property type="project" value="UniProtKB-SubCell"/>
</dbReference>
<comment type="subcellular location">
    <subcellularLocation>
        <location evidence="1 10">Nucleus</location>
        <location evidence="1 10">Nucleolus</location>
    </subcellularLocation>
</comment>
<keyword evidence="7 10" id="KW-0539">Nucleus</keyword>
<proteinExistence type="inferred from homology"/>
<feature type="domain" description="TmcA/NAT10 N-terminal" evidence="13">
    <location>
        <begin position="49"/>
        <end position="248"/>
    </location>
</feature>
<dbReference type="Pfam" id="PF13725">
    <property type="entry name" value="tRNA_bind_2"/>
    <property type="match status" value="1"/>
</dbReference>
<comment type="catalytic activity">
    <reaction evidence="10">
        <text>a cytidine in tRNA + acetyl-CoA + ATP + H2O = an N(4)-acetylcytidine in tRNA + ADP + phosphate + CoA + H(+)</text>
        <dbReference type="Rhea" id="RHEA:53876"/>
        <dbReference type="Rhea" id="RHEA-COMP:13670"/>
        <dbReference type="Rhea" id="RHEA-COMP:13671"/>
        <dbReference type="ChEBI" id="CHEBI:15377"/>
        <dbReference type="ChEBI" id="CHEBI:15378"/>
        <dbReference type="ChEBI" id="CHEBI:30616"/>
        <dbReference type="ChEBI" id="CHEBI:43474"/>
        <dbReference type="ChEBI" id="CHEBI:57287"/>
        <dbReference type="ChEBI" id="CHEBI:57288"/>
        <dbReference type="ChEBI" id="CHEBI:74900"/>
        <dbReference type="ChEBI" id="CHEBI:82748"/>
        <dbReference type="ChEBI" id="CHEBI:456216"/>
    </reaction>
</comment>
<feature type="domain" description="TcmA/NAT10 helicase" evidence="12">
    <location>
        <begin position="329"/>
        <end position="523"/>
    </location>
</feature>
<evidence type="ECO:0000313" key="17">
    <source>
        <dbReference type="Proteomes" id="UP001386955"/>
    </source>
</evidence>
<dbReference type="Proteomes" id="UP001386955">
    <property type="component" value="Unassembled WGS sequence"/>
</dbReference>
<feature type="region of interest" description="Disordered" evidence="11">
    <location>
        <begin position="1042"/>
        <end position="1078"/>
    </location>
</feature>
<sequence length="1078" mass="122454">MLNWKLRQSNFLNFSCMFPILVDSMVVPYLEFCFCYAGNNLATFKIKEMRKKVDERIRTLIENGVRTRHRSMFVIIGDKSRDQIVNLHYMLSKAQIKSRPTVLWCYKAKLELSSHQKKRCKQIKRLKHRGLYDPEKGDSFELFLASKALTYRSYKDSEKILGHTFGMCVLQDFEALTPNLLARTIETVEGGGLVVLLLRSLSSLTSLYTMVMDVHDRFRTESHSEATGRFNERFLLSLASCKACVVMDDELNILPISSHIRSITSVPVKEDSDELSEAEQDLKNLKEQLNEDFPVGPLIKKCCTFDQGKAVVTFLDAILDKTLRSTVALLAARGRGKSAALGLSVAGAIAVGYSNIFVTAPSPENLNTLFEFICEGLKALDYKEHMHFDVVKKNPEFKSATVRINIYKDHRQTIQYILPNEHEKLSQVELLVVDEAAAIPLPVVKSLLGPYLVFLSSTVNGYEGTGRSLSLKLLQQLEEQSHVSAKTTKDTGRQFKKIELSESIRYASGDPIESWLNTLLCLDVSNAIPNLSRLPPPSECDLYYVNRDTLFSYHRDSELFLQRMMALYVASHYKNSPNDLQLMADAPAHHLFVLLGPVDESKNQLPDILCVIQVCLEGQISRKSAIQSLSNGHQPFGDQIPWKFCEQFRDTVFPSLSGARIVRIATHPSAMRLGYGSQAVELLIRYYEGQLTPISEIDDEEEVQPPQIRVTEAAAKVSLLEENIKPRTDLPHLLVHLRERRQEKLHYIGVSFGLTLDLFRFWRKHKFAPFYIGQIPNTVTGEHTCMILKPLNNDEIEADGSNQLGFFYPFYQDFRQRFAKLLAFTFRGMEYKLALSMLDPKINFKDQDPTETLSGKYLQSIRGYLSPHDMKRLEAYVDNLADFHLILDLVPTVTHLYFQEKLPVTLSYAQASVLLCIGLQNQNISYIEGQTNLERQTILSLLIKVMKKFYKYLDGLASKEFESTLPRLKEIVMEPHSVSVDEDLNNAAKQVEDDMKSKAQAPFTPELLQQYAIEDGESGFETVLQNNGGKIPTGGLISVKSIRSVVKPEKEKGSHKSSKKRSKDNHNHNHKSSKKKRS</sequence>
<evidence type="ECO:0000256" key="2">
    <source>
        <dbReference type="ARBA" id="ARBA00022552"/>
    </source>
</evidence>
<evidence type="ECO:0000256" key="7">
    <source>
        <dbReference type="ARBA" id="ARBA00023242"/>
    </source>
</evidence>
<dbReference type="GO" id="GO:0030686">
    <property type="term" value="C:90S preribosome"/>
    <property type="evidence" value="ECO:0007669"/>
    <property type="project" value="TreeGrafter"/>
</dbReference>
<dbReference type="GO" id="GO:0051391">
    <property type="term" value="P:tRNA acetylation"/>
    <property type="evidence" value="ECO:0007669"/>
    <property type="project" value="UniProtKB-UniRule"/>
</dbReference>
<keyword evidence="8 10" id="KW-0012">Acyltransferase</keyword>
<dbReference type="GO" id="GO:0000049">
    <property type="term" value="F:tRNA binding"/>
    <property type="evidence" value="ECO:0007669"/>
    <property type="project" value="TreeGrafter"/>
</dbReference>
<dbReference type="InterPro" id="IPR027992">
    <property type="entry name" value="tRNA_bind_dom"/>
</dbReference>
<feature type="compositionally biased region" description="Basic residues" evidence="11">
    <location>
        <begin position="1055"/>
        <end position="1078"/>
    </location>
</feature>
<dbReference type="InterPro" id="IPR000182">
    <property type="entry name" value="GNAT_dom"/>
</dbReference>
<evidence type="ECO:0000259" key="13">
    <source>
        <dbReference type="Pfam" id="PF08351"/>
    </source>
</evidence>
<comment type="function">
    <text evidence="10">RNA cytidine acetyltransferase with specificity toward both 18S rRNA and tRNAs. Catalyzes the formation of N(4)-acetylcytidine (ac4C) in 18S rRNA. Required for early nucleolar cleavages of precursor rRNA at sites A0, A1 and A2 during 18S rRNA synthesis. Catalyzes the formation of ac4C in serine and leucine tRNAs. Requires a tRNA-binding adapter protein for full tRNA acetyltransferase activity but not for 18S rRNA acetylation.</text>
</comment>
<name>A0AAN9XMF0_PSOTE</name>
<dbReference type="InterPro" id="IPR013562">
    <property type="entry name" value="TmcA/NAT10_N"/>
</dbReference>
<evidence type="ECO:0000256" key="1">
    <source>
        <dbReference type="ARBA" id="ARBA00004604"/>
    </source>
</evidence>
<dbReference type="Pfam" id="PF08351">
    <property type="entry name" value="TmcA_N"/>
    <property type="match status" value="1"/>
</dbReference>
<protein>
    <recommendedName>
        <fullName evidence="9 10">RNA cytidine acetyltransferase</fullName>
        <ecNumber evidence="10">2.3.1.-</ecNumber>
    </recommendedName>
    <alternativeName>
        <fullName evidence="10">18S rRNA cytosine acetyltransferase</fullName>
    </alternativeName>
</protein>
<dbReference type="PANTHER" id="PTHR10925:SF5">
    <property type="entry name" value="RNA CYTIDINE ACETYLTRANSFERASE"/>
    <property type="match status" value="1"/>
</dbReference>
<feature type="binding site" evidence="10">
    <location>
        <position position="764"/>
    </location>
    <ligand>
        <name>acetyl-CoA</name>
        <dbReference type="ChEBI" id="CHEBI:57288"/>
    </ligand>
</feature>
<keyword evidence="3 10" id="KW-0808">Transferase</keyword>
<dbReference type="Gene3D" id="3.40.50.11040">
    <property type="match status" value="1"/>
</dbReference>
<feature type="binding site" evidence="10">
    <location>
        <position position="505"/>
    </location>
    <ligand>
        <name>ATP</name>
        <dbReference type="ChEBI" id="CHEBI:30616"/>
    </ligand>
</feature>
<dbReference type="Pfam" id="PF13718">
    <property type="entry name" value="GNAT_acetyltr_2"/>
    <property type="match status" value="1"/>
</dbReference>
<evidence type="ECO:0000256" key="9">
    <source>
        <dbReference type="ARBA" id="ARBA00068357"/>
    </source>
</evidence>
<dbReference type="EMBL" id="JAYMYS010000003">
    <property type="protein sequence ID" value="KAK7399458.1"/>
    <property type="molecule type" value="Genomic_DNA"/>
</dbReference>
<comment type="similarity">
    <text evidence="10">Belongs to the RNA cytidine acetyltransferase family. NAT10 subfamily.</text>
</comment>
<evidence type="ECO:0000256" key="4">
    <source>
        <dbReference type="ARBA" id="ARBA00022694"/>
    </source>
</evidence>
<feature type="domain" description="Possible tRNA binding" evidence="15">
    <location>
        <begin position="807"/>
        <end position="1022"/>
    </location>
</feature>
<feature type="binding site" evidence="10">
    <location>
        <begin position="334"/>
        <end position="343"/>
    </location>
    <ligand>
        <name>ATP</name>
        <dbReference type="ChEBI" id="CHEBI:30616"/>
    </ligand>
</feature>
<feature type="binding site" evidence="10">
    <location>
        <begin position="664"/>
        <end position="666"/>
    </location>
    <ligand>
        <name>acetyl-CoA</name>
        <dbReference type="ChEBI" id="CHEBI:57288"/>
    </ligand>
</feature>
<feature type="domain" description="N-acetyltransferase" evidence="14">
    <location>
        <begin position="563"/>
        <end position="792"/>
    </location>
</feature>
<dbReference type="Pfam" id="PF05127">
    <property type="entry name" value="NAT10_TcmA_helicase"/>
    <property type="match status" value="1"/>
</dbReference>
<dbReference type="HAMAP" id="MF_03211">
    <property type="entry name" value="RNA_acetyltr_Nat10"/>
    <property type="match status" value="1"/>
</dbReference>
<dbReference type="Gene3D" id="3.40.630.30">
    <property type="match status" value="1"/>
</dbReference>
<dbReference type="PANTHER" id="PTHR10925">
    <property type="entry name" value="N-ACETYLTRANSFERASE 10"/>
    <property type="match status" value="1"/>
</dbReference>
<reference evidence="16 17" key="1">
    <citation type="submission" date="2024-01" db="EMBL/GenBank/DDBJ databases">
        <title>The genomes of 5 underutilized Papilionoideae crops provide insights into root nodulation and disease resistanc.</title>
        <authorList>
            <person name="Jiang F."/>
        </authorList>
    </citation>
    <scope>NUCLEOTIDE SEQUENCE [LARGE SCALE GENOMIC DNA]</scope>
    <source>
        <strain evidence="16">DUOXIRENSHENG_FW03</strain>
        <tissue evidence="16">Leaves</tissue>
    </source>
</reference>
<dbReference type="GO" id="GO:1904812">
    <property type="term" value="P:rRNA acetylation involved in maturation of SSU-rRNA"/>
    <property type="evidence" value="ECO:0007669"/>
    <property type="project" value="InterPro"/>
</dbReference>
<dbReference type="InterPro" id="IPR032672">
    <property type="entry name" value="TmcA/NAT10/Kre33"/>
</dbReference>
<keyword evidence="17" id="KW-1185">Reference proteome</keyword>